<comment type="caution">
    <text evidence="2">The sequence shown here is derived from an EMBL/GenBank/DDBJ whole genome shotgun (WGS) entry which is preliminary data.</text>
</comment>
<sequence>MLKNLGDSMMAVSWVNDTGFGSLKHVNLIYEIRSLLNFLGKIVVNFNSRASNGVAGLLAKKGFGRWFLKPKSLLYVVSFVDVFVVALMLFCWVFALCFGSVLRHEFSSWFCCGCSIFHHP</sequence>
<evidence type="ECO:0000256" key="1">
    <source>
        <dbReference type="SAM" id="Phobius"/>
    </source>
</evidence>
<protein>
    <submittedName>
        <fullName evidence="2">Uncharacterized protein</fullName>
    </submittedName>
</protein>
<name>A0AAE0CJ21_9ROSI</name>
<keyword evidence="1" id="KW-1133">Transmembrane helix</keyword>
<keyword evidence="1" id="KW-0472">Membrane</keyword>
<accession>A0AAE0CJ21</accession>
<evidence type="ECO:0000313" key="3">
    <source>
        <dbReference type="Proteomes" id="UP001280121"/>
    </source>
</evidence>
<dbReference type="EMBL" id="JANJYI010000004">
    <property type="protein sequence ID" value="KAK2652974.1"/>
    <property type="molecule type" value="Genomic_DNA"/>
</dbReference>
<proteinExistence type="predicted"/>
<feature type="transmembrane region" description="Helical" evidence="1">
    <location>
        <begin position="73"/>
        <end position="98"/>
    </location>
</feature>
<dbReference type="AlphaFoldDB" id="A0AAE0CJ21"/>
<dbReference type="Proteomes" id="UP001280121">
    <property type="component" value="Unassembled WGS sequence"/>
</dbReference>
<organism evidence="2 3">
    <name type="scientific">Dipteronia dyeriana</name>
    <dbReference type="NCBI Taxonomy" id="168575"/>
    <lineage>
        <taxon>Eukaryota</taxon>
        <taxon>Viridiplantae</taxon>
        <taxon>Streptophyta</taxon>
        <taxon>Embryophyta</taxon>
        <taxon>Tracheophyta</taxon>
        <taxon>Spermatophyta</taxon>
        <taxon>Magnoliopsida</taxon>
        <taxon>eudicotyledons</taxon>
        <taxon>Gunneridae</taxon>
        <taxon>Pentapetalae</taxon>
        <taxon>rosids</taxon>
        <taxon>malvids</taxon>
        <taxon>Sapindales</taxon>
        <taxon>Sapindaceae</taxon>
        <taxon>Hippocastanoideae</taxon>
        <taxon>Acereae</taxon>
        <taxon>Dipteronia</taxon>
    </lineage>
</organism>
<keyword evidence="1" id="KW-0812">Transmembrane</keyword>
<evidence type="ECO:0000313" key="2">
    <source>
        <dbReference type="EMBL" id="KAK2652974.1"/>
    </source>
</evidence>
<keyword evidence="3" id="KW-1185">Reference proteome</keyword>
<gene>
    <name evidence="2" type="ORF">Ddye_012830</name>
</gene>
<reference evidence="2" key="1">
    <citation type="journal article" date="2023" name="Plant J.">
        <title>Genome sequences and population genomics provide insights into the demographic history, inbreeding, and mutation load of two 'living fossil' tree species of Dipteronia.</title>
        <authorList>
            <person name="Feng Y."/>
            <person name="Comes H.P."/>
            <person name="Chen J."/>
            <person name="Zhu S."/>
            <person name="Lu R."/>
            <person name="Zhang X."/>
            <person name="Li P."/>
            <person name="Qiu J."/>
            <person name="Olsen K.M."/>
            <person name="Qiu Y."/>
        </authorList>
    </citation>
    <scope>NUCLEOTIDE SEQUENCE</scope>
    <source>
        <strain evidence="2">KIB01</strain>
    </source>
</reference>